<comment type="subcellular location">
    <subcellularLocation>
        <location evidence="1">Cell envelope</location>
    </subcellularLocation>
</comment>
<dbReference type="AlphaFoldDB" id="A0A8J3TI61"/>
<proteinExistence type="predicted"/>
<feature type="signal peptide" evidence="3">
    <location>
        <begin position="1"/>
        <end position="19"/>
    </location>
</feature>
<evidence type="ECO:0000313" key="6">
    <source>
        <dbReference type="Proteomes" id="UP000599074"/>
    </source>
</evidence>
<protein>
    <submittedName>
        <fullName evidence="5">Sugar ABC transporter substrate-binding protein</fullName>
    </submittedName>
</protein>
<sequence>MRRGILVLAVAVAAAGGVAACGNNSSSNNSGTSAKKPKIGVILPDSKSSARWETADRKYLKAAFDAAGVDSDIQNAQNDKNAFQTIADQMITNGATVLMIVNLDSGTGKAVIDKARSQGVATVDYDRLTLGGGADYYVSFDNTKVGQLQGQGLVKCLTDKGAQKPVVAELNGSPTDNNATLFKSGYDSVLKPKYDANEYVKGPDRDVPEWDNTQAGTIFEQMLTQKPDIAGVLAANDGLGNAAITVLKKQKLNGKVPVTGQDATVQGLQNILAGDQCMTVYKAVKKEADAAADLAISLAKGTKKSVPGKVTDPTTKKDVPSVLLDPVAITKDNVKDVVTDGYVTAADLCTGEFAAKCAEAGIK</sequence>
<dbReference type="PANTHER" id="PTHR30036">
    <property type="entry name" value="D-XYLOSE-BINDING PERIPLASMIC PROTEIN"/>
    <property type="match status" value="1"/>
</dbReference>
<dbReference type="GO" id="GO:0030288">
    <property type="term" value="C:outer membrane-bounded periplasmic space"/>
    <property type="evidence" value="ECO:0007669"/>
    <property type="project" value="TreeGrafter"/>
</dbReference>
<feature type="domain" description="Periplasmic binding protein" evidence="4">
    <location>
        <begin position="39"/>
        <end position="303"/>
    </location>
</feature>
<reference evidence="5" key="1">
    <citation type="submission" date="2021-01" db="EMBL/GenBank/DDBJ databases">
        <title>Whole genome shotgun sequence of Planosporangium mesophilum NBRC 109066.</title>
        <authorList>
            <person name="Komaki H."/>
            <person name="Tamura T."/>
        </authorList>
    </citation>
    <scope>NUCLEOTIDE SEQUENCE</scope>
    <source>
        <strain evidence="5">NBRC 109066</strain>
    </source>
</reference>
<gene>
    <name evidence="5" type="ORF">Pme01_51840</name>
</gene>
<name>A0A8J3TI61_9ACTN</name>
<evidence type="ECO:0000313" key="5">
    <source>
        <dbReference type="EMBL" id="GII25587.1"/>
    </source>
</evidence>
<dbReference type="Gene3D" id="3.40.50.2300">
    <property type="match status" value="2"/>
</dbReference>
<dbReference type="Pfam" id="PF13407">
    <property type="entry name" value="Peripla_BP_4"/>
    <property type="match status" value="1"/>
</dbReference>
<evidence type="ECO:0000256" key="2">
    <source>
        <dbReference type="ARBA" id="ARBA00022729"/>
    </source>
</evidence>
<organism evidence="5 6">
    <name type="scientific">Planosporangium mesophilum</name>
    <dbReference type="NCBI Taxonomy" id="689768"/>
    <lineage>
        <taxon>Bacteria</taxon>
        <taxon>Bacillati</taxon>
        <taxon>Actinomycetota</taxon>
        <taxon>Actinomycetes</taxon>
        <taxon>Micromonosporales</taxon>
        <taxon>Micromonosporaceae</taxon>
        <taxon>Planosporangium</taxon>
    </lineage>
</organism>
<dbReference type="GO" id="GO:0030246">
    <property type="term" value="F:carbohydrate binding"/>
    <property type="evidence" value="ECO:0007669"/>
    <property type="project" value="TreeGrafter"/>
</dbReference>
<dbReference type="PANTHER" id="PTHR30036:SF1">
    <property type="entry name" value="D-XYLOSE-BINDING PERIPLASMIC PROTEIN"/>
    <property type="match status" value="1"/>
</dbReference>
<comment type="caution">
    <text evidence="5">The sequence shown here is derived from an EMBL/GenBank/DDBJ whole genome shotgun (WGS) entry which is preliminary data.</text>
</comment>
<dbReference type="RefSeq" id="WP_168115769.1">
    <property type="nucleotide sequence ID" value="NZ_BOON01000054.1"/>
</dbReference>
<dbReference type="InterPro" id="IPR025997">
    <property type="entry name" value="SBP_2_dom"/>
</dbReference>
<feature type="chain" id="PRO_5038515019" evidence="3">
    <location>
        <begin position="20"/>
        <end position="363"/>
    </location>
</feature>
<evidence type="ECO:0000256" key="3">
    <source>
        <dbReference type="SAM" id="SignalP"/>
    </source>
</evidence>
<dbReference type="InterPro" id="IPR028082">
    <property type="entry name" value="Peripla_BP_I"/>
</dbReference>
<keyword evidence="2 3" id="KW-0732">Signal</keyword>
<dbReference type="Proteomes" id="UP000599074">
    <property type="component" value="Unassembled WGS sequence"/>
</dbReference>
<dbReference type="EMBL" id="BOON01000054">
    <property type="protein sequence ID" value="GII25587.1"/>
    <property type="molecule type" value="Genomic_DNA"/>
</dbReference>
<evidence type="ECO:0000259" key="4">
    <source>
        <dbReference type="Pfam" id="PF13407"/>
    </source>
</evidence>
<dbReference type="InterPro" id="IPR050555">
    <property type="entry name" value="Bact_Solute-Bind_Prot2"/>
</dbReference>
<accession>A0A8J3TI61</accession>
<dbReference type="PROSITE" id="PS51257">
    <property type="entry name" value="PROKAR_LIPOPROTEIN"/>
    <property type="match status" value="1"/>
</dbReference>
<dbReference type="SUPFAM" id="SSF53822">
    <property type="entry name" value="Periplasmic binding protein-like I"/>
    <property type="match status" value="1"/>
</dbReference>
<evidence type="ECO:0000256" key="1">
    <source>
        <dbReference type="ARBA" id="ARBA00004196"/>
    </source>
</evidence>
<keyword evidence="6" id="KW-1185">Reference proteome</keyword>